<reference evidence="2 3" key="1">
    <citation type="submission" date="2024-01" db="EMBL/GenBank/DDBJ databases">
        <title>A draft genome for the cacao thread blight pathogen Marasmiellus scandens.</title>
        <authorList>
            <person name="Baruah I.K."/>
            <person name="Leung J."/>
            <person name="Bukari Y."/>
            <person name="Amoako-Attah I."/>
            <person name="Meinhardt L.W."/>
            <person name="Bailey B.A."/>
            <person name="Cohen S.P."/>
        </authorList>
    </citation>
    <scope>NUCLEOTIDE SEQUENCE [LARGE SCALE GENOMIC DNA]</scope>
    <source>
        <strain evidence="2 3">GH-19</strain>
    </source>
</reference>
<feature type="transmembrane region" description="Helical" evidence="1">
    <location>
        <begin position="589"/>
        <end position="608"/>
    </location>
</feature>
<proteinExistence type="predicted"/>
<evidence type="ECO:0000313" key="2">
    <source>
        <dbReference type="EMBL" id="KAK7470249.1"/>
    </source>
</evidence>
<keyword evidence="1" id="KW-1133">Transmembrane helix</keyword>
<name>A0ABR1K064_9AGAR</name>
<feature type="transmembrane region" description="Helical" evidence="1">
    <location>
        <begin position="164"/>
        <end position="182"/>
    </location>
</feature>
<comment type="caution">
    <text evidence="2">The sequence shown here is derived from an EMBL/GenBank/DDBJ whole genome shotgun (WGS) entry which is preliminary data.</text>
</comment>
<keyword evidence="1" id="KW-0812">Transmembrane</keyword>
<protein>
    <submittedName>
        <fullName evidence="2">Uncharacterized protein</fullName>
    </submittedName>
</protein>
<organism evidence="2 3">
    <name type="scientific">Marasmiellus scandens</name>
    <dbReference type="NCBI Taxonomy" id="2682957"/>
    <lineage>
        <taxon>Eukaryota</taxon>
        <taxon>Fungi</taxon>
        <taxon>Dikarya</taxon>
        <taxon>Basidiomycota</taxon>
        <taxon>Agaricomycotina</taxon>
        <taxon>Agaricomycetes</taxon>
        <taxon>Agaricomycetidae</taxon>
        <taxon>Agaricales</taxon>
        <taxon>Marasmiineae</taxon>
        <taxon>Omphalotaceae</taxon>
        <taxon>Marasmiellus</taxon>
    </lineage>
</organism>
<feature type="transmembrane region" description="Helical" evidence="1">
    <location>
        <begin position="194"/>
        <end position="217"/>
    </location>
</feature>
<dbReference type="EMBL" id="JBANRG010000002">
    <property type="protein sequence ID" value="KAK7470249.1"/>
    <property type="molecule type" value="Genomic_DNA"/>
</dbReference>
<sequence length="667" mass="73151">MSLPPQPGSHLLDQNSSLQSLQDVNSFKPESDDGFSSRPSLTKITAGSAMSKPHPFDVMRISCIVLHLALIVFLLYLVALPFPASQKLGDGLVFFRKFAIPDADSLDIQHPLRSIAADLLVSYQKTVFGGLINIYCVLLSLTTQKLSLRRLLHLENTLTTKHDTVNAWSGLGSAFMTIFGWRRDDWTTESLSTVWIAAVYLATIFVFQSIAGGMAVFQALPMSSSTSIQTQGIPDFTQGLGNMVTGSSSLLTIRSLENFINFTGLANNGLGAIYNIPVDREQLSTFDASALTVSASYFNVECGEVSGKVDSEKSVFLYDFIGNGDFSTLPDLSKNMITLNTAPWGIMANNSNSDMALWPPTLLVLSTVPILDSSNGIANTVPVDPVIEYQSLDNDSQVVNEVFALACNLTLESLNVTINPRTFGLLESNALSAKNKSESTLGQFPIATRSVMNTNTSDTLVQTWPFLTEIAVSPLNEFFNEQAGARGLRLSETDQFVMESFDVFPDRIMSTDQARTSSSQIYLHDLENTLSRMTAISIWSQAWGTNQKFASQADRELGDITGKIDTVYETASVDVVKFYWFLTLNLRELYGAFALSIFLLALATPAILDINNKTVDSIGVLQIVWLLKDHSKLVREIGEVENPITDKLRGAGRGMKVHFEPRSQPSV</sequence>
<keyword evidence="1" id="KW-0472">Membrane</keyword>
<keyword evidence="3" id="KW-1185">Reference proteome</keyword>
<accession>A0ABR1K064</accession>
<gene>
    <name evidence="2" type="ORF">VKT23_001683</name>
</gene>
<feature type="transmembrane region" description="Helical" evidence="1">
    <location>
        <begin position="58"/>
        <end position="79"/>
    </location>
</feature>
<evidence type="ECO:0000313" key="3">
    <source>
        <dbReference type="Proteomes" id="UP001498398"/>
    </source>
</evidence>
<evidence type="ECO:0000256" key="1">
    <source>
        <dbReference type="SAM" id="Phobius"/>
    </source>
</evidence>
<feature type="transmembrane region" description="Helical" evidence="1">
    <location>
        <begin position="126"/>
        <end position="143"/>
    </location>
</feature>
<dbReference type="Proteomes" id="UP001498398">
    <property type="component" value="Unassembled WGS sequence"/>
</dbReference>